<name>A0A1G8GZT5_9CLOT</name>
<dbReference type="InterPro" id="IPR039425">
    <property type="entry name" value="RNA_pol_sigma-70-like"/>
</dbReference>
<evidence type="ECO:0000256" key="4">
    <source>
        <dbReference type="ARBA" id="ARBA00023163"/>
    </source>
</evidence>
<dbReference type="InterPro" id="IPR013324">
    <property type="entry name" value="RNA_pol_sigma_r3/r4-like"/>
</dbReference>
<dbReference type="PANTHER" id="PTHR43133:SF60">
    <property type="entry name" value="RNA POLYMERASE SIGMA FACTOR SIGV"/>
    <property type="match status" value="1"/>
</dbReference>
<dbReference type="GO" id="GO:0006352">
    <property type="term" value="P:DNA-templated transcription initiation"/>
    <property type="evidence" value="ECO:0007669"/>
    <property type="project" value="InterPro"/>
</dbReference>
<evidence type="ECO:0000259" key="5">
    <source>
        <dbReference type="Pfam" id="PF04542"/>
    </source>
</evidence>
<dbReference type="InterPro" id="IPR013325">
    <property type="entry name" value="RNA_pol_sigma_r2"/>
</dbReference>
<evidence type="ECO:0000256" key="3">
    <source>
        <dbReference type="ARBA" id="ARBA00023082"/>
    </source>
</evidence>
<dbReference type="CDD" id="cd06171">
    <property type="entry name" value="Sigma70_r4"/>
    <property type="match status" value="1"/>
</dbReference>
<evidence type="ECO:0000313" key="7">
    <source>
        <dbReference type="EMBL" id="SDH99771.1"/>
    </source>
</evidence>
<sequence>MLQTMLRSRENFEEIYDTYVNMVYRICFTYLKNTADTEDMVQNTFIKLLEQSDSFQSKDHVKAWLIVTAGNLCKNHLKHWWSKRAPVENWNLPVFMEDRETKEVMDALWQIPEKYRIVLYLFYFEGYKSKEISEMLGKSHSTVRTHLERGRESLKIILGGDFIDGE</sequence>
<dbReference type="Gene3D" id="1.10.1740.10">
    <property type="match status" value="1"/>
</dbReference>
<dbReference type="InterPro" id="IPR013249">
    <property type="entry name" value="RNA_pol_sigma70_r4_t2"/>
</dbReference>
<dbReference type="Pfam" id="PF04542">
    <property type="entry name" value="Sigma70_r2"/>
    <property type="match status" value="1"/>
</dbReference>
<proteinExistence type="inferred from homology"/>
<protein>
    <submittedName>
        <fullName evidence="7">RNA polymerase sigma-70 factor, ECF subfamily</fullName>
    </submittedName>
</protein>
<accession>A0A1G8GZT5</accession>
<feature type="domain" description="RNA polymerase sigma factor 70 region 4 type 2" evidence="6">
    <location>
        <begin position="103"/>
        <end position="154"/>
    </location>
</feature>
<evidence type="ECO:0000259" key="6">
    <source>
        <dbReference type="Pfam" id="PF08281"/>
    </source>
</evidence>
<dbReference type="SUPFAM" id="SSF88659">
    <property type="entry name" value="Sigma3 and sigma4 domains of RNA polymerase sigma factors"/>
    <property type="match status" value="1"/>
</dbReference>
<dbReference type="InterPro" id="IPR007627">
    <property type="entry name" value="RNA_pol_sigma70_r2"/>
</dbReference>
<organism evidence="7 8">
    <name type="scientific">Proteiniclasticum ruminis</name>
    <dbReference type="NCBI Taxonomy" id="398199"/>
    <lineage>
        <taxon>Bacteria</taxon>
        <taxon>Bacillati</taxon>
        <taxon>Bacillota</taxon>
        <taxon>Clostridia</taxon>
        <taxon>Eubacteriales</taxon>
        <taxon>Clostridiaceae</taxon>
        <taxon>Proteiniclasticum</taxon>
    </lineage>
</organism>
<dbReference type="GO" id="GO:0003677">
    <property type="term" value="F:DNA binding"/>
    <property type="evidence" value="ECO:0007669"/>
    <property type="project" value="InterPro"/>
</dbReference>
<evidence type="ECO:0000256" key="2">
    <source>
        <dbReference type="ARBA" id="ARBA00023015"/>
    </source>
</evidence>
<dbReference type="EMBL" id="FNDZ01000001">
    <property type="protein sequence ID" value="SDH99771.1"/>
    <property type="molecule type" value="Genomic_DNA"/>
</dbReference>
<dbReference type="NCBIfam" id="TIGR02937">
    <property type="entry name" value="sigma70-ECF"/>
    <property type="match status" value="1"/>
</dbReference>
<reference evidence="7 8" key="1">
    <citation type="submission" date="2016-10" db="EMBL/GenBank/DDBJ databases">
        <authorList>
            <person name="de Groot N.N."/>
        </authorList>
    </citation>
    <scope>NUCLEOTIDE SEQUENCE [LARGE SCALE GENOMIC DNA]</scope>
    <source>
        <strain evidence="7 8">CGMCC 1.5058</strain>
    </source>
</reference>
<keyword evidence="3" id="KW-0731">Sigma factor</keyword>
<dbReference type="SUPFAM" id="SSF88946">
    <property type="entry name" value="Sigma2 domain of RNA polymerase sigma factors"/>
    <property type="match status" value="1"/>
</dbReference>
<dbReference type="Gene3D" id="1.10.10.10">
    <property type="entry name" value="Winged helix-like DNA-binding domain superfamily/Winged helix DNA-binding domain"/>
    <property type="match status" value="1"/>
</dbReference>
<keyword evidence="4" id="KW-0804">Transcription</keyword>
<feature type="domain" description="RNA polymerase sigma-70 region 2" evidence="5">
    <location>
        <begin position="15"/>
        <end position="78"/>
    </location>
</feature>
<evidence type="ECO:0000256" key="1">
    <source>
        <dbReference type="ARBA" id="ARBA00010641"/>
    </source>
</evidence>
<gene>
    <name evidence="7" type="ORF">SAMN05421804_101420</name>
</gene>
<dbReference type="AlphaFoldDB" id="A0A1G8GZT5"/>
<dbReference type="InterPro" id="IPR036388">
    <property type="entry name" value="WH-like_DNA-bd_sf"/>
</dbReference>
<comment type="similarity">
    <text evidence="1">Belongs to the sigma-70 factor family. ECF subfamily.</text>
</comment>
<dbReference type="PANTHER" id="PTHR43133">
    <property type="entry name" value="RNA POLYMERASE ECF-TYPE SIGMA FACTO"/>
    <property type="match status" value="1"/>
</dbReference>
<dbReference type="InterPro" id="IPR014284">
    <property type="entry name" value="RNA_pol_sigma-70_dom"/>
</dbReference>
<dbReference type="Proteomes" id="UP000183255">
    <property type="component" value="Unassembled WGS sequence"/>
</dbReference>
<dbReference type="GO" id="GO:0016987">
    <property type="term" value="F:sigma factor activity"/>
    <property type="evidence" value="ECO:0007669"/>
    <property type="project" value="UniProtKB-KW"/>
</dbReference>
<dbReference type="RefSeq" id="WP_143004571.1">
    <property type="nucleotide sequence ID" value="NZ_FNDZ01000001.1"/>
</dbReference>
<keyword evidence="2" id="KW-0805">Transcription regulation</keyword>
<dbReference type="Pfam" id="PF08281">
    <property type="entry name" value="Sigma70_r4_2"/>
    <property type="match status" value="1"/>
</dbReference>
<evidence type="ECO:0000313" key="8">
    <source>
        <dbReference type="Proteomes" id="UP000183255"/>
    </source>
</evidence>